<dbReference type="OMA" id="ACNIFEM"/>
<evidence type="ECO:0000256" key="4">
    <source>
        <dbReference type="ARBA" id="ARBA00022692"/>
    </source>
</evidence>
<comment type="subcellular location">
    <subcellularLocation>
        <location evidence="1">Cell membrane</location>
        <topology evidence="1">Multi-pass membrane protein</topology>
    </subcellularLocation>
</comment>
<dbReference type="HOGENOM" id="CLU_037166_0_0_1"/>
<reference evidence="11" key="2">
    <citation type="submission" date="2015-02" db="UniProtKB">
        <authorList>
            <consortium name="EnsemblMetazoa"/>
        </authorList>
    </citation>
    <scope>IDENTIFICATION</scope>
</reference>
<evidence type="ECO:0000256" key="6">
    <source>
        <dbReference type="ARBA" id="ARBA00023136"/>
    </source>
</evidence>
<feature type="transmembrane region" description="Helical" evidence="9">
    <location>
        <begin position="284"/>
        <end position="304"/>
    </location>
</feature>
<name>T1IWG5_STRMM</name>
<sequence>MAMAQSFTGFHEISRDFMGFHEILRDSTGFIFAWVFRESCGISWNIILFPNITRARDCRNSLQPFFFLLIGYKWHKIDEGKNYFLQLSCDNQPIGNIQNNKEIQNFARKVRVTAVEFGSDMSFNYINKSLITGGYFGEIFNIFSKKFNVSYIPNKEYGTFINGRWTGMIGDLTYGRADICSGISMTRWRRNAMSFSPKMFSDKYDLVYRKLDREEWNYTFYLQPYNMEMWLCAFAISLAVILVKIIGDRVTKNKQFGSSYLNLSDELLLCWPIVLQRNLFSSLVSTKLVFGVYVAFSMLLLVSYNSTLTSLLSTSDLKIPFSSLDDMIENTNFLPAILKGGVMEEMFQASQYENVSVRRVTTEIEGIEAAYSGKFGYISSLQYLHYFIGNNCSFAAALYPISTELVSLGYSKEFVYIEYFSYKILMLKQYGILSAEFKRHYPERHRCSENLSIRFRLVK</sequence>
<dbReference type="GO" id="GO:0050906">
    <property type="term" value="P:detection of stimulus involved in sensory perception"/>
    <property type="evidence" value="ECO:0007669"/>
    <property type="project" value="UniProtKB-ARBA"/>
</dbReference>
<evidence type="ECO:0000259" key="10">
    <source>
        <dbReference type="Pfam" id="PF00060"/>
    </source>
</evidence>
<keyword evidence="5 9" id="KW-1133">Transmembrane helix</keyword>
<reference evidence="12" key="1">
    <citation type="submission" date="2011-05" db="EMBL/GenBank/DDBJ databases">
        <authorList>
            <person name="Richards S.R."/>
            <person name="Qu J."/>
            <person name="Jiang H."/>
            <person name="Jhangiani S.N."/>
            <person name="Agravi P."/>
            <person name="Goodspeed R."/>
            <person name="Gross S."/>
            <person name="Mandapat C."/>
            <person name="Jackson L."/>
            <person name="Mathew T."/>
            <person name="Pu L."/>
            <person name="Thornton R."/>
            <person name="Saada N."/>
            <person name="Wilczek-Boney K.B."/>
            <person name="Lee S."/>
            <person name="Kovar C."/>
            <person name="Wu Y."/>
            <person name="Scherer S.E."/>
            <person name="Worley K.C."/>
            <person name="Muzny D.M."/>
            <person name="Gibbs R."/>
        </authorList>
    </citation>
    <scope>NUCLEOTIDE SEQUENCE</scope>
    <source>
        <strain evidence="12">Brora</strain>
    </source>
</reference>
<keyword evidence="12" id="KW-1185">Reference proteome</keyword>
<dbReference type="EnsemblMetazoa" id="SMAR005532-RA">
    <property type="protein sequence ID" value="SMAR005532-PA"/>
    <property type="gene ID" value="SMAR005532"/>
</dbReference>
<comment type="similarity">
    <text evidence="2">Belongs to the glutamate-gated ion channel (TC 1.A.10.1) family.</text>
</comment>
<evidence type="ECO:0000256" key="3">
    <source>
        <dbReference type="ARBA" id="ARBA00022475"/>
    </source>
</evidence>
<feature type="domain" description="Ionotropic glutamate receptor C-terminal" evidence="10">
    <location>
        <begin position="227"/>
        <end position="372"/>
    </location>
</feature>
<dbReference type="PANTHER" id="PTHR42643">
    <property type="entry name" value="IONOTROPIC RECEPTOR 20A-RELATED"/>
    <property type="match status" value="1"/>
</dbReference>
<dbReference type="GO" id="GO:0015276">
    <property type="term" value="F:ligand-gated monoatomic ion channel activity"/>
    <property type="evidence" value="ECO:0007669"/>
    <property type="project" value="InterPro"/>
</dbReference>
<dbReference type="Pfam" id="PF00060">
    <property type="entry name" value="Lig_chan"/>
    <property type="match status" value="1"/>
</dbReference>
<dbReference type="InterPro" id="IPR001320">
    <property type="entry name" value="Iontro_rcpt_C"/>
</dbReference>
<dbReference type="Gene3D" id="3.40.190.10">
    <property type="entry name" value="Periplasmic binding protein-like II"/>
    <property type="match status" value="1"/>
</dbReference>
<keyword evidence="6 9" id="KW-0472">Membrane</keyword>
<dbReference type="SUPFAM" id="SSF53850">
    <property type="entry name" value="Periplasmic binding protein-like II"/>
    <property type="match status" value="1"/>
</dbReference>
<dbReference type="AlphaFoldDB" id="T1IWG5"/>
<evidence type="ECO:0000256" key="5">
    <source>
        <dbReference type="ARBA" id="ARBA00022989"/>
    </source>
</evidence>
<dbReference type="PANTHER" id="PTHR42643:SF24">
    <property type="entry name" value="IONOTROPIC RECEPTOR 60A"/>
    <property type="match status" value="1"/>
</dbReference>
<evidence type="ECO:0000256" key="9">
    <source>
        <dbReference type="SAM" id="Phobius"/>
    </source>
</evidence>
<dbReference type="PhylomeDB" id="T1IWG5"/>
<evidence type="ECO:0000256" key="1">
    <source>
        <dbReference type="ARBA" id="ARBA00004651"/>
    </source>
</evidence>
<dbReference type="Gene3D" id="1.10.287.70">
    <property type="match status" value="1"/>
</dbReference>
<evidence type="ECO:0000313" key="12">
    <source>
        <dbReference type="Proteomes" id="UP000014500"/>
    </source>
</evidence>
<evidence type="ECO:0000256" key="8">
    <source>
        <dbReference type="ARBA" id="ARBA00023180"/>
    </source>
</evidence>
<keyword evidence="4 9" id="KW-0812">Transmembrane</keyword>
<dbReference type="Proteomes" id="UP000014500">
    <property type="component" value="Unassembled WGS sequence"/>
</dbReference>
<proteinExistence type="inferred from homology"/>
<keyword evidence="3" id="KW-1003">Cell membrane</keyword>
<dbReference type="eggNOG" id="KOG1052">
    <property type="taxonomic scope" value="Eukaryota"/>
</dbReference>
<dbReference type="GO" id="GO:0005886">
    <property type="term" value="C:plasma membrane"/>
    <property type="evidence" value="ECO:0007669"/>
    <property type="project" value="UniProtKB-SubCell"/>
</dbReference>
<keyword evidence="7" id="KW-0675">Receptor</keyword>
<evidence type="ECO:0000256" key="2">
    <source>
        <dbReference type="ARBA" id="ARBA00008685"/>
    </source>
</evidence>
<evidence type="ECO:0000256" key="7">
    <source>
        <dbReference type="ARBA" id="ARBA00023170"/>
    </source>
</evidence>
<dbReference type="STRING" id="126957.T1IWG5"/>
<protein>
    <recommendedName>
        <fullName evidence="10">Ionotropic glutamate receptor C-terminal domain-containing protein</fullName>
    </recommendedName>
</protein>
<accession>T1IWG5</accession>
<feature type="transmembrane region" description="Helical" evidence="9">
    <location>
        <begin position="227"/>
        <end position="246"/>
    </location>
</feature>
<organism evidence="11 12">
    <name type="scientific">Strigamia maritima</name>
    <name type="common">European centipede</name>
    <name type="synonym">Geophilus maritimus</name>
    <dbReference type="NCBI Taxonomy" id="126957"/>
    <lineage>
        <taxon>Eukaryota</taxon>
        <taxon>Metazoa</taxon>
        <taxon>Ecdysozoa</taxon>
        <taxon>Arthropoda</taxon>
        <taxon>Myriapoda</taxon>
        <taxon>Chilopoda</taxon>
        <taxon>Pleurostigmophora</taxon>
        <taxon>Geophilomorpha</taxon>
        <taxon>Linotaeniidae</taxon>
        <taxon>Strigamia</taxon>
    </lineage>
</organism>
<dbReference type="EMBL" id="JH431613">
    <property type="status" value="NOT_ANNOTATED_CDS"/>
    <property type="molecule type" value="Genomic_DNA"/>
</dbReference>
<evidence type="ECO:0000313" key="11">
    <source>
        <dbReference type="EnsemblMetazoa" id="SMAR005532-PA"/>
    </source>
</evidence>
<dbReference type="InterPro" id="IPR052192">
    <property type="entry name" value="Insect_Ionotropic_Sensory_Rcpt"/>
</dbReference>
<keyword evidence="8" id="KW-0325">Glycoprotein</keyword>